<comment type="subcellular location">
    <subcellularLocation>
        <location evidence="1">Cell membrane</location>
        <topology evidence="1">Multi-pass membrane protein</topology>
    </subcellularLocation>
</comment>
<feature type="non-terminal residue" evidence="9">
    <location>
        <position position="313"/>
    </location>
</feature>
<evidence type="ECO:0000256" key="6">
    <source>
        <dbReference type="SAM" id="MobiDB-lite"/>
    </source>
</evidence>
<feature type="transmembrane region" description="Helical" evidence="7">
    <location>
        <begin position="156"/>
        <end position="177"/>
    </location>
</feature>
<sequence>MLGRVLRGAWMGGAHVVGGTARRVGSGARDLDPELRRDGLAFLLLGLAIVIAAREWFDLSGIAGDVIHHVAAGGVGVLGVLLPLVLVGMAVRLMRHPERARANGRVSIGLSAITAAACGLLHVARDRPSPSESFAAVESAGGLVGWLLGEPLSVLLSVWVSVPLLVLLAVFGVLVVTATPVNRVPERVAHLGRRLTGSAGATEGAAPAAGAEEPGRPAPPRQRRSRREPAEVTPGEYAADEAFTQPHELAPGTEDATAVMPEASAASRGPGPARPDVSAVQDGSTADQDGSTAHQHGSSAEQALHAPPTQPLP</sequence>
<feature type="compositionally biased region" description="Low complexity" evidence="6">
    <location>
        <begin position="196"/>
        <end position="212"/>
    </location>
</feature>
<comment type="caution">
    <text evidence="9">The sequence shown here is derived from an EMBL/GenBank/DDBJ whole genome shotgun (WGS) entry which is preliminary data.</text>
</comment>
<feature type="region of interest" description="Disordered" evidence="6">
    <location>
        <begin position="195"/>
        <end position="313"/>
    </location>
</feature>
<accession>A0ABT5TXF5</accession>
<evidence type="ECO:0000256" key="1">
    <source>
        <dbReference type="ARBA" id="ARBA00004651"/>
    </source>
</evidence>
<feature type="transmembrane region" description="Helical" evidence="7">
    <location>
        <begin position="39"/>
        <end position="57"/>
    </location>
</feature>
<name>A0ABT5TXF5_9MICO</name>
<evidence type="ECO:0000313" key="10">
    <source>
        <dbReference type="Proteomes" id="UP001165561"/>
    </source>
</evidence>
<evidence type="ECO:0000256" key="2">
    <source>
        <dbReference type="ARBA" id="ARBA00022475"/>
    </source>
</evidence>
<keyword evidence="2" id="KW-1003">Cell membrane</keyword>
<evidence type="ECO:0000256" key="3">
    <source>
        <dbReference type="ARBA" id="ARBA00022692"/>
    </source>
</evidence>
<evidence type="ECO:0000256" key="4">
    <source>
        <dbReference type="ARBA" id="ARBA00022989"/>
    </source>
</evidence>
<dbReference type="Proteomes" id="UP001165561">
    <property type="component" value="Unassembled WGS sequence"/>
</dbReference>
<evidence type="ECO:0000256" key="7">
    <source>
        <dbReference type="SAM" id="Phobius"/>
    </source>
</evidence>
<keyword evidence="4 7" id="KW-1133">Transmembrane helix</keyword>
<feature type="transmembrane region" description="Helical" evidence="7">
    <location>
        <begin position="69"/>
        <end position="94"/>
    </location>
</feature>
<evidence type="ECO:0000313" key="9">
    <source>
        <dbReference type="EMBL" id="MDD9206368.1"/>
    </source>
</evidence>
<feature type="transmembrane region" description="Helical" evidence="7">
    <location>
        <begin position="106"/>
        <end position="124"/>
    </location>
</feature>
<protein>
    <submittedName>
        <fullName evidence="9">DNA translocase FtsK 4TM domain-containing protein</fullName>
    </submittedName>
</protein>
<organism evidence="9 10">
    <name type="scientific">Georgenia halotolerans</name>
    <dbReference type="NCBI Taxonomy" id="3028317"/>
    <lineage>
        <taxon>Bacteria</taxon>
        <taxon>Bacillati</taxon>
        <taxon>Actinomycetota</taxon>
        <taxon>Actinomycetes</taxon>
        <taxon>Micrococcales</taxon>
        <taxon>Bogoriellaceae</taxon>
        <taxon>Georgenia</taxon>
    </lineage>
</organism>
<feature type="compositionally biased region" description="Polar residues" evidence="6">
    <location>
        <begin position="281"/>
        <end position="301"/>
    </location>
</feature>
<evidence type="ECO:0000256" key="5">
    <source>
        <dbReference type="ARBA" id="ARBA00023136"/>
    </source>
</evidence>
<keyword evidence="5 7" id="KW-0472">Membrane</keyword>
<dbReference type="EMBL" id="JARACI010000863">
    <property type="protein sequence ID" value="MDD9206368.1"/>
    <property type="molecule type" value="Genomic_DNA"/>
</dbReference>
<feature type="domain" description="DNA translocase FtsK 4TM region" evidence="8">
    <location>
        <begin position="59"/>
        <end position="187"/>
    </location>
</feature>
<evidence type="ECO:0000259" key="8">
    <source>
        <dbReference type="Pfam" id="PF13491"/>
    </source>
</evidence>
<reference evidence="9" key="1">
    <citation type="submission" date="2023-02" db="EMBL/GenBank/DDBJ databases">
        <title>Georgenia sp.10Sc9-8, isolated from a soil sample collected from the Taklamakan desert.</title>
        <authorList>
            <person name="Liu S."/>
        </authorList>
    </citation>
    <scope>NUCLEOTIDE SEQUENCE</scope>
    <source>
        <strain evidence="9">10Sc9-8</strain>
    </source>
</reference>
<dbReference type="Pfam" id="PF13491">
    <property type="entry name" value="FtsK_4TM"/>
    <property type="match status" value="1"/>
</dbReference>
<gene>
    <name evidence="9" type="ORF">PU560_07790</name>
</gene>
<keyword evidence="3 7" id="KW-0812">Transmembrane</keyword>
<dbReference type="InterPro" id="IPR025199">
    <property type="entry name" value="FtsK_4TM"/>
</dbReference>
<proteinExistence type="predicted"/>
<keyword evidence="10" id="KW-1185">Reference proteome</keyword>